<feature type="domain" description="DUF7927" evidence="4">
    <location>
        <begin position="1492"/>
        <end position="1610"/>
    </location>
</feature>
<gene>
    <name evidence="5" type="ORF">ACFSUT_18075</name>
</gene>
<keyword evidence="2" id="KW-0472">Membrane</keyword>
<keyword evidence="6" id="KW-1185">Reference proteome</keyword>
<dbReference type="InterPro" id="IPR051172">
    <property type="entry name" value="Chlamydia_OmcB"/>
</dbReference>
<evidence type="ECO:0000259" key="3">
    <source>
        <dbReference type="Pfam" id="PF01345"/>
    </source>
</evidence>
<keyword evidence="2" id="KW-0812">Transmembrane</keyword>
<feature type="domain" description="DUF7927" evidence="4">
    <location>
        <begin position="1111"/>
        <end position="1228"/>
    </location>
</feature>
<dbReference type="PANTHER" id="PTHR34819">
    <property type="entry name" value="LARGE CYSTEINE-RICH PERIPLASMIC PROTEIN OMCB"/>
    <property type="match status" value="1"/>
</dbReference>
<feature type="region of interest" description="Disordered" evidence="1">
    <location>
        <begin position="1210"/>
        <end position="1229"/>
    </location>
</feature>
<feature type="domain" description="DUF7927" evidence="4">
    <location>
        <begin position="598"/>
        <end position="718"/>
    </location>
</feature>
<dbReference type="EMBL" id="JBHUKQ010000011">
    <property type="protein sequence ID" value="MFD2482201.1"/>
    <property type="molecule type" value="Genomic_DNA"/>
</dbReference>
<feature type="domain" description="DUF7927" evidence="4">
    <location>
        <begin position="855"/>
        <end position="974"/>
    </location>
</feature>
<dbReference type="Gene3D" id="2.60.40.290">
    <property type="match status" value="1"/>
</dbReference>
<dbReference type="InterPro" id="IPR001434">
    <property type="entry name" value="OmcB-like_DUF11"/>
</dbReference>
<comment type="caution">
    <text evidence="5">The sequence shown here is derived from an EMBL/GenBank/DDBJ whole genome shotgun (WGS) entry which is preliminary data.</text>
</comment>
<dbReference type="Pfam" id="PF01345">
    <property type="entry name" value="DUF11"/>
    <property type="match status" value="2"/>
</dbReference>
<sequence>MASNSVVSCGLTPTACGETANNSSYGYWIKSDPSAPGNTASSANLTIPSGATVLSARLYWQVNPISSNAESGDPSRANQVAFKAPGSASYQRLTADTYDWFDALGSGFPQITAHAGVKDVTGLVKQAGGGSYTVADLQACRGNSANSASNLGCWGGWSLVVAYALDTEPLRYLQVWDGFDVVRAGGSPTSTNIDLNGIRTPADHPPTATLGVVVGDGDANISGDYLEFGRDAASLQRLTLPAPGGASTTNAFSSRIDRVTASGTGANVADRTPNPANNFGYDARTVDVTGKLPAGADRAQLKVGTTGDALYPQTVWLMAEANEPNLQIVKTNDPEGNLQERPPGWVGRGGEISYGLDVANRNPDGTTTNLDTATGVVVTDTLPAGVSYVAGSDPRCSAAGQVVTCTLPDLAPGQSTHVGFRVTVSPTVAPGTRLDNTASVVFQGKQTGREQSRTSNTVRNVVAVPEYTLTKVVDKVNALPGDQLTYTVTLDNTGNLPVPPTTVTDTLPPGTTFVSADTTSGAVTGIGPLQWRTAAIPPGSRVTMTVHARIDDATVGAALINRAKVTEGQPPTVPPDRQCADDATASCAETVVPGTKIEIAKTADKASANPGDTVKYTVVVRNTGQVAARGATFADDLSKVLDDAVYNNDAAPAAQVSYTAPKLTWTGDLAVGASATITYSVTVKNPDPGDHKLINAITSTTPGNNCAAGSTDPRCSTTTPVSGIRISKTADPASAKPGDTVKYTVTVANTGQTPLSGATFTDDLSKVLDDAAYNGDASASVGSVSYAAPRLTWTGDVPIGGTATVSYSVKVNNPDTGDHKLVNAITSTTPGNNCVAGSTDPACSTTTPVSGMRIEKKADKQSANPGDRVTYTVVVANTGQTPLSGATFTDDLSKVLDDAAYNGDASASVGSVAYAAPRLTWTGDLPVGASATITYSVTVKNPVTGDHKLTNTITSTTPGNNCVAGSTDPACSTTTPVSGIEFVKTVDKTSANPGDPVRYTVTVRNTGQTPLSGATFTDDLSQVLDDAVYNNDATPASQISYAAPKLTWTGDLPVGGSATVTYSVTVKNPVTGDHKLINTITSTTPGNNCAAGSADPRCGTTTPVSGMRIAKSADRDQVVPGDKVTYTITVTNTGQTPLSGATFTDDLSQVLDDAVYNNDATPAAQVSYAAPKLTWTGDLPIGGSATVKYSVTVKNPDPGDKKLHNVVTSSTPGTNCPPGSTDPSCSTTTPGKELTIAKTADKQTANPGDKVTYTVKVTNTGQVPLPDASFTDDLSQVLDDASYNNDASSSVGSTAYTAPRLTWTGDLPVGASATVTYSVTVHNPISGDHQLRNTVSTPVPGNCEPGSTDPKCSTVTPLPGLTISKSVDKQSANPGDKVTYTVTVTNTGKTPLPGATFADDLSKVLDDAAYGNDASASTGSVTYAAPRLTWTGDLPIGASATVTYSVTVHNPAGGDHRLTNVVTSETPGGNCPPGSADPRCGTTTPVSGIAISKAADKSSAKPGDKVTYTVTVVNTGQTPLSGATFTDDLAKVLDDAAYNSDATASAGVVTYAAPRLTWTGDVAVGASVTVTYSVTVANPVKGDHRLTNVVTSDTPGSNCVPGSTDPRCGTTTPVAGLEISKVADKKDVKPGDKVTYTVTVRNTGQTVQTGATFTDDLSKVLDDAAYGNDGSASIGSVTYAAPRLTWTGDLPIGATATLTYSVTVNNPVKGDHQLANVVTSDTPGVNCPPGSTDPRCGTKTPVAGLEILKVADKKDVKPGEKVTYTVTVRNTGQTVQTGAAFTDNLSKVLDDAAYGNDASASIGSVSYAAPRLTWTGDLPIGATATVTYSVTVNNPVKGDHQLTNVVTSETPGGNCPPGSTDPRCGTTTPVAGMDITKVADKKDAKPGDKVTYTVTVTNTGKTPLPGATFTDDLSKVLDDAAYDGDAAASLGSVSYAAPRLTWTGDLPVGATATVTYSVTVNNPVKGDFKLANVVTSDTPGGNCPPGSTDPRCGTTTPVAGLDITKVADKKDVKPGDKVTYTVTVKNTGQTVQTGATFTDDLSKVLDDAAYGNDASASIGSVTYAEPRLTWTGDVPVGATATVTYSVTVNNPVKGDHTLANVVTSDTPGTNCPPGSKDPRCGTTTPVAGLILAKKASVTEAKAGDQVTYTVTATNTGQTALKDATFADDLTGVLGNAAYNNDATASTGSVSYAAPRLTWTGDLPVGATATVTYSVKVKTPIGDGQSLRNVISSTTPGTNCPDASADPRCKTTTPLTKTPPTPPTPPTVPPTPPVQPPPPNPPLAWTGVVLIPVGIVAIALLAGGGALLLISRRRRSQR</sequence>
<evidence type="ECO:0000256" key="1">
    <source>
        <dbReference type="SAM" id="MobiDB-lite"/>
    </source>
</evidence>
<dbReference type="NCBIfam" id="TIGR01451">
    <property type="entry name" value="B_ant_repeat"/>
    <property type="match status" value="15"/>
</dbReference>
<dbReference type="InterPro" id="IPR057687">
    <property type="entry name" value="DUF7927"/>
</dbReference>
<keyword evidence="2" id="KW-1133">Transmembrane helix</keyword>
<dbReference type="Proteomes" id="UP001597542">
    <property type="component" value="Unassembled WGS sequence"/>
</dbReference>
<evidence type="ECO:0000259" key="4">
    <source>
        <dbReference type="Pfam" id="PF25549"/>
    </source>
</evidence>
<evidence type="ECO:0008006" key="7">
    <source>
        <dbReference type="Google" id="ProtNLM"/>
    </source>
</evidence>
<feature type="domain" description="DUF7927" evidence="4">
    <location>
        <begin position="1620"/>
        <end position="1739"/>
    </location>
</feature>
<feature type="domain" description="DUF7927" evidence="4">
    <location>
        <begin position="1234"/>
        <end position="1353"/>
    </location>
</feature>
<evidence type="ECO:0000313" key="6">
    <source>
        <dbReference type="Proteomes" id="UP001597542"/>
    </source>
</evidence>
<reference evidence="6" key="1">
    <citation type="journal article" date="2019" name="Int. J. Syst. Evol. Microbiol.">
        <title>The Global Catalogue of Microorganisms (GCM) 10K type strain sequencing project: providing services to taxonomists for standard genome sequencing and annotation.</title>
        <authorList>
            <consortium name="The Broad Institute Genomics Platform"/>
            <consortium name="The Broad Institute Genome Sequencing Center for Infectious Disease"/>
            <person name="Wu L."/>
            <person name="Ma J."/>
        </authorList>
    </citation>
    <scope>NUCLEOTIDE SEQUENCE [LARGE SCALE GENOMIC DNA]</scope>
    <source>
        <strain evidence="6">CGMCC 4.7638</strain>
    </source>
</reference>
<dbReference type="Pfam" id="PF25549">
    <property type="entry name" value="DUF7927"/>
    <property type="match status" value="13"/>
</dbReference>
<feature type="domain" description="DUF7927" evidence="4">
    <location>
        <begin position="1751"/>
        <end position="1866"/>
    </location>
</feature>
<organism evidence="5 6">
    <name type="scientific">Amycolatopsis albidoflavus</name>
    <dbReference type="NCBI Taxonomy" id="102226"/>
    <lineage>
        <taxon>Bacteria</taxon>
        <taxon>Bacillati</taxon>
        <taxon>Actinomycetota</taxon>
        <taxon>Actinomycetes</taxon>
        <taxon>Pseudonocardiales</taxon>
        <taxon>Pseudonocardiaceae</taxon>
        <taxon>Amycolatopsis</taxon>
    </lineage>
</organism>
<feature type="domain" description="DUF7927" evidence="4">
    <location>
        <begin position="1877"/>
        <end position="1995"/>
    </location>
</feature>
<dbReference type="Gene3D" id="2.60.40.10">
    <property type="entry name" value="Immunoglobulins"/>
    <property type="match status" value="11"/>
</dbReference>
<feature type="region of interest" description="Disordered" evidence="1">
    <location>
        <begin position="2226"/>
        <end position="2278"/>
    </location>
</feature>
<evidence type="ECO:0000313" key="5">
    <source>
        <dbReference type="EMBL" id="MFD2482201.1"/>
    </source>
</evidence>
<feature type="domain" description="DUF7927" evidence="4">
    <location>
        <begin position="2004"/>
        <end position="2122"/>
    </location>
</feature>
<dbReference type="InterPro" id="IPR013783">
    <property type="entry name" value="Ig-like_fold"/>
</dbReference>
<feature type="compositionally biased region" description="Polar residues" evidence="1">
    <location>
        <begin position="2226"/>
        <end position="2237"/>
    </location>
</feature>
<feature type="transmembrane region" description="Helical" evidence="2">
    <location>
        <begin position="2282"/>
        <end position="2309"/>
    </location>
</feature>
<dbReference type="InterPro" id="IPR012291">
    <property type="entry name" value="CBM2_carb-bd_dom_sf"/>
</dbReference>
<feature type="domain" description="DUF11" evidence="3">
    <location>
        <begin position="349"/>
        <end position="456"/>
    </location>
</feature>
<dbReference type="InterPro" id="IPR047589">
    <property type="entry name" value="DUF11_rpt"/>
</dbReference>
<feature type="domain" description="DUF7927" evidence="4">
    <location>
        <begin position="980"/>
        <end position="1100"/>
    </location>
</feature>
<dbReference type="RefSeq" id="WP_344279809.1">
    <property type="nucleotide sequence ID" value="NZ_BAAAHV010000016.1"/>
</dbReference>
<feature type="domain" description="DUF7927" evidence="4">
    <location>
        <begin position="2136"/>
        <end position="2249"/>
    </location>
</feature>
<protein>
    <recommendedName>
        <fullName evidence="7">DUF11 domain-containing protein</fullName>
    </recommendedName>
</protein>
<evidence type="ECO:0000256" key="2">
    <source>
        <dbReference type="SAM" id="Phobius"/>
    </source>
</evidence>
<feature type="domain" description="DUF7927" evidence="4">
    <location>
        <begin position="1361"/>
        <end position="1482"/>
    </location>
</feature>
<accession>A0ABW5HZT1</accession>
<feature type="compositionally biased region" description="Pro residues" evidence="1">
    <location>
        <begin position="2256"/>
        <end position="2278"/>
    </location>
</feature>
<feature type="domain" description="DUF11" evidence="3">
    <location>
        <begin position="469"/>
        <end position="569"/>
    </location>
</feature>
<dbReference type="PANTHER" id="PTHR34819:SF3">
    <property type="entry name" value="CELL SURFACE PROTEIN"/>
    <property type="match status" value="1"/>
</dbReference>
<proteinExistence type="predicted"/>
<feature type="domain" description="DUF7927" evidence="4">
    <location>
        <begin position="724"/>
        <end position="846"/>
    </location>
</feature>
<name>A0ABW5HZT1_9PSEU</name>